<dbReference type="InterPro" id="IPR039425">
    <property type="entry name" value="RNA_pol_sigma-70-like"/>
</dbReference>
<keyword evidence="8" id="KW-1185">Reference proteome</keyword>
<organism evidence="7 8">
    <name type="scientific">Cryobacterium flavum</name>
    <dbReference type="NCBI Taxonomy" id="1424659"/>
    <lineage>
        <taxon>Bacteria</taxon>
        <taxon>Bacillati</taxon>
        <taxon>Actinomycetota</taxon>
        <taxon>Actinomycetes</taxon>
        <taxon>Micrococcales</taxon>
        <taxon>Microbacteriaceae</taxon>
        <taxon>Cryobacterium</taxon>
    </lineage>
</organism>
<accession>A0ABY2I6L5</accession>
<gene>
    <name evidence="7" type="ORF">E3O21_05655</name>
</gene>
<keyword evidence="2" id="KW-0805">Transcription regulation</keyword>
<dbReference type="InterPro" id="IPR013325">
    <property type="entry name" value="RNA_pol_sigma_r2"/>
</dbReference>
<dbReference type="Gene3D" id="1.10.1740.10">
    <property type="match status" value="1"/>
</dbReference>
<evidence type="ECO:0000256" key="2">
    <source>
        <dbReference type="ARBA" id="ARBA00023015"/>
    </source>
</evidence>
<evidence type="ECO:0000259" key="6">
    <source>
        <dbReference type="Pfam" id="PF04542"/>
    </source>
</evidence>
<evidence type="ECO:0000313" key="8">
    <source>
        <dbReference type="Proteomes" id="UP000298252"/>
    </source>
</evidence>
<name>A0ABY2I6L5_9MICO</name>
<protein>
    <submittedName>
        <fullName evidence="7">RNA polymerase sigma factor</fullName>
    </submittedName>
</protein>
<dbReference type="InterPro" id="IPR013324">
    <property type="entry name" value="RNA_pol_sigma_r3/r4-like"/>
</dbReference>
<dbReference type="SUPFAM" id="SSF88946">
    <property type="entry name" value="Sigma2 domain of RNA polymerase sigma factors"/>
    <property type="match status" value="1"/>
</dbReference>
<dbReference type="SUPFAM" id="SSF88659">
    <property type="entry name" value="Sigma3 and sigma4 domains of RNA polymerase sigma factors"/>
    <property type="match status" value="1"/>
</dbReference>
<dbReference type="Gene3D" id="1.10.10.10">
    <property type="entry name" value="Winged helix-like DNA-binding domain superfamily/Winged helix DNA-binding domain"/>
    <property type="match status" value="1"/>
</dbReference>
<dbReference type="InterPro" id="IPR007627">
    <property type="entry name" value="RNA_pol_sigma70_r2"/>
</dbReference>
<keyword evidence="4" id="KW-0238">DNA-binding</keyword>
<evidence type="ECO:0000256" key="5">
    <source>
        <dbReference type="ARBA" id="ARBA00023163"/>
    </source>
</evidence>
<reference evidence="7 8" key="1">
    <citation type="submission" date="2019-03" db="EMBL/GenBank/DDBJ databases">
        <title>Genomics of glacier-inhabiting Cryobacterium strains.</title>
        <authorList>
            <person name="Liu Q."/>
            <person name="Xin Y.-H."/>
        </authorList>
    </citation>
    <scope>NUCLEOTIDE SEQUENCE [LARGE SCALE GENOMIC DNA]</scope>
    <source>
        <strain evidence="7 8">Hh8</strain>
    </source>
</reference>
<comment type="caution">
    <text evidence="7">The sequence shown here is derived from an EMBL/GenBank/DDBJ whole genome shotgun (WGS) entry which is preliminary data.</text>
</comment>
<feature type="domain" description="RNA polymerase sigma-70 region 2" evidence="6">
    <location>
        <begin position="1"/>
        <end position="65"/>
    </location>
</feature>
<dbReference type="Proteomes" id="UP000298252">
    <property type="component" value="Unassembled WGS sequence"/>
</dbReference>
<comment type="similarity">
    <text evidence="1">Belongs to the sigma-70 factor family. ECF subfamily.</text>
</comment>
<keyword evidence="3" id="KW-0731">Sigma factor</keyword>
<dbReference type="PANTHER" id="PTHR43133">
    <property type="entry name" value="RNA POLYMERASE ECF-TYPE SIGMA FACTO"/>
    <property type="match status" value="1"/>
</dbReference>
<evidence type="ECO:0000313" key="7">
    <source>
        <dbReference type="EMBL" id="TFB78516.1"/>
    </source>
</evidence>
<dbReference type="RefSeq" id="WP_092342409.1">
    <property type="nucleotide sequence ID" value="NZ_FNIB01000022.1"/>
</dbReference>
<sequence>MYEESYSDLLRYVRRRGHPSVVEDVVAETFAIAWKKRRTLPSEPRGWLFLTASNVLKIAHRGQARQLGIAIRSYEPDVGPDLDSDLDLIAAWRALSHIDQEVLALHFWEGLSDREGAQVLRCTRSAYAMRLTRAKHRLANSVRDRGLSVTAVTACLRVKEVAS</sequence>
<dbReference type="PANTHER" id="PTHR43133:SF8">
    <property type="entry name" value="RNA POLYMERASE SIGMA FACTOR HI_1459-RELATED"/>
    <property type="match status" value="1"/>
</dbReference>
<evidence type="ECO:0000256" key="1">
    <source>
        <dbReference type="ARBA" id="ARBA00010641"/>
    </source>
</evidence>
<dbReference type="Pfam" id="PF04542">
    <property type="entry name" value="Sigma70_r2"/>
    <property type="match status" value="1"/>
</dbReference>
<evidence type="ECO:0000256" key="3">
    <source>
        <dbReference type="ARBA" id="ARBA00023082"/>
    </source>
</evidence>
<dbReference type="InterPro" id="IPR036388">
    <property type="entry name" value="WH-like_DNA-bd_sf"/>
</dbReference>
<proteinExistence type="inferred from homology"/>
<dbReference type="EMBL" id="SOFD01000011">
    <property type="protein sequence ID" value="TFB78516.1"/>
    <property type="molecule type" value="Genomic_DNA"/>
</dbReference>
<evidence type="ECO:0000256" key="4">
    <source>
        <dbReference type="ARBA" id="ARBA00023125"/>
    </source>
</evidence>
<keyword evidence="5" id="KW-0804">Transcription</keyword>